<dbReference type="EMBL" id="BSNI01000002">
    <property type="protein sequence ID" value="GLQ17715.1"/>
    <property type="molecule type" value="Genomic_DNA"/>
</dbReference>
<organism evidence="3 4">
    <name type="scientific">Maritalea porphyrae</name>
    <dbReference type="NCBI Taxonomy" id="880732"/>
    <lineage>
        <taxon>Bacteria</taxon>
        <taxon>Pseudomonadati</taxon>
        <taxon>Pseudomonadota</taxon>
        <taxon>Alphaproteobacteria</taxon>
        <taxon>Hyphomicrobiales</taxon>
        <taxon>Devosiaceae</taxon>
        <taxon>Maritalea</taxon>
    </lineage>
</organism>
<dbReference type="CDD" id="cd17546">
    <property type="entry name" value="REC_hyHK_CKI1_RcsC-like"/>
    <property type="match status" value="1"/>
</dbReference>
<dbReference type="SMART" id="SM00448">
    <property type="entry name" value="REC"/>
    <property type="match status" value="1"/>
</dbReference>
<dbReference type="Pfam" id="PF00072">
    <property type="entry name" value="Response_reg"/>
    <property type="match status" value="1"/>
</dbReference>
<dbReference type="SUPFAM" id="SSF52172">
    <property type="entry name" value="CheY-like"/>
    <property type="match status" value="1"/>
</dbReference>
<reference evidence="3" key="2">
    <citation type="submission" date="2023-01" db="EMBL/GenBank/DDBJ databases">
        <title>Draft genome sequence of Maritalea porphyrae strain NBRC 107169.</title>
        <authorList>
            <person name="Sun Q."/>
            <person name="Mori K."/>
        </authorList>
    </citation>
    <scope>NUCLEOTIDE SEQUENCE</scope>
    <source>
        <strain evidence="3">NBRC 107169</strain>
    </source>
</reference>
<name>A0ABQ5UR23_9HYPH</name>
<dbReference type="PROSITE" id="PS50110">
    <property type="entry name" value="RESPONSE_REGULATORY"/>
    <property type="match status" value="1"/>
</dbReference>
<evidence type="ECO:0000313" key="4">
    <source>
        <dbReference type="Proteomes" id="UP001161405"/>
    </source>
</evidence>
<dbReference type="InterPro" id="IPR001789">
    <property type="entry name" value="Sig_transdc_resp-reg_receiver"/>
</dbReference>
<dbReference type="InterPro" id="IPR052048">
    <property type="entry name" value="ST_Response_Regulator"/>
</dbReference>
<proteinExistence type="predicted"/>
<dbReference type="PANTHER" id="PTHR43228">
    <property type="entry name" value="TWO-COMPONENT RESPONSE REGULATOR"/>
    <property type="match status" value="1"/>
</dbReference>
<dbReference type="PANTHER" id="PTHR43228:SF1">
    <property type="entry name" value="TWO-COMPONENT RESPONSE REGULATOR ARR22"/>
    <property type="match status" value="1"/>
</dbReference>
<reference evidence="3" key="1">
    <citation type="journal article" date="2014" name="Int. J. Syst. Evol. Microbiol.">
        <title>Complete genome of a new Firmicutes species belonging to the dominant human colonic microbiota ('Ruminococcus bicirculans') reveals two chromosomes and a selective capacity to utilize plant glucans.</title>
        <authorList>
            <consortium name="NISC Comparative Sequencing Program"/>
            <person name="Wegmann U."/>
            <person name="Louis P."/>
            <person name="Goesmann A."/>
            <person name="Henrissat B."/>
            <person name="Duncan S.H."/>
            <person name="Flint H.J."/>
        </authorList>
    </citation>
    <scope>NUCLEOTIDE SEQUENCE</scope>
    <source>
        <strain evidence="3">NBRC 107169</strain>
    </source>
</reference>
<evidence type="ECO:0000256" key="1">
    <source>
        <dbReference type="PROSITE-ProRule" id="PRU00169"/>
    </source>
</evidence>
<evidence type="ECO:0000313" key="3">
    <source>
        <dbReference type="EMBL" id="GLQ17715.1"/>
    </source>
</evidence>
<dbReference type="InterPro" id="IPR011006">
    <property type="entry name" value="CheY-like_superfamily"/>
</dbReference>
<dbReference type="Proteomes" id="UP001161405">
    <property type="component" value="Unassembled WGS sequence"/>
</dbReference>
<feature type="domain" description="Response regulatory" evidence="2">
    <location>
        <begin position="13"/>
        <end position="132"/>
    </location>
</feature>
<accession>A0ABQ5UR23</accession>
<comment type="caution">
    <text evidence="3">The sequence shown here is derived from an EMBL/GenBank/DDBJ whole genome shotgun (WGS) entry which is preliminary data.</text>
</comment>
<keyword evidence="4" id="KW-1185">Reference proteome</keyword>
<feature type="modified residue" description="4-aspartylphosphate" evidence="1">
    <location>
        <position position="63"/>
    </location>
</feature>
<sequence>MTQKVQKSPSEMSVLIVDDNQYACALAAAQLKKLGIGSTNSVATGAEAVLRLMENDFDVLLTDWYMPDVSGAGLLGVLRDQRFGRNGNIAVVVMTAYASSDNLERALALGADEVVVKPVNSADLGKAIAKAITKHEKPKKMPANDEIIHLDDDEDGAVLL</sequence>
<gene>
    <name evidence="3" type="ORF">GCM10007879_19640</name>
</gene>
<evidence type="ECO:0000259" key="2">
    <source>
        <dbReference type="PROSITE" id="PS50110"/>
    </source>
</evidence>
<keyword evidence="1" id="KW-0597">Phosphoprotein</keyword>
<dbReference type="Gene3D" id="3.40.50.2300">
    <property type="match status" value="1"/>
</dbReference>
<protein>
    <recommendedName>
        <fullName evidence="2">Response regulatory domain-containing protein</fullName>
    </recommendedName>
</protein>